<sequence>MTEAAARLAPAVAAKLGAALDLARLLEPPGRLDRHGMDPRLAERAEPLVELLYATWWRTTVRDAEHVPPSGAVMVVANHAGVVPWDALVLRHALRRDHPAHRDLRPLLDDRECDLPVVGGLAVRLGAVRATPEAAGRILQEGGALGVFPEGSAGARKPWSERYRLQRLGRGGFAKVALRAGATIVPCAIVGSEEAAPGISRTGWLADRLGLPLLTASPLLRLAPAAMLPLPSRWSLRFGPPISLAGRSPAEAEDAARVGELAETVRATLQAMLDEDVAARGSVFL</sequence>
<dbReference type="PANTHER" id="PTHR22753">
    <property type="entry name" value="TRANSMEMBRANE PROTEIN 68"/>
    <property type="match status" value="1"/>
</dbReference>
<dbReference type="STRING" id="290397.Adeh_1716"/>
<dbReference type="InterPro" id="IPR002123">
    <property type="entry name" value="Plipid/glycerol_acylTrfase"/>
</dbReference>
<protein>
    <submittedName>
        <fullName evidence="2">Phospholipid/glycerol acyltransferase</fullName>
    </submittedName>
</protein>
<evidence type="ECO:0000313" key="2">
    <source>
        <dbReference type="EMBL" id="ABC81489.1"/>
    </source>
</evidence>
<keyword evidence="2" id="KW-0012">Acyltransferase</keyword>
<dbReference type="HOGENOM" id="CLU_042900_1_1_7"/>
<dbReference type="CDD" id="cd07987">
    <property type="entry name" value="LPLAT_MGAT-like"/>
    <property type="match status" value="1"/>
</dbReference>
<dbReference type="InterPro" id="IPR016676">
    <property type="entry name" value="P_lipid/glycerol_AcTrfase_prd"/>
</dbReference>
<gene>
    <name evidence="2" type="ordered locus">Adeh_1716</name>
</gene>
<dbReference type="KEGG" id="ade:Adeh_1716"/>
<dbReference type="EMBL" id="CP000251">
    <property type="protein sequence ID" value="ABC81489.1"/>
    <property type="molecule type" value="Genomic_DNA"/>
</dbReference>
<dbReference type="PIRSF" id="PIRSF016753">
    <property type="entry name" value="P_lipid/glycerol_ac_tran_prd"/>
    <property type="match status" value="1"/>
</dbReference>
<dbReference type="SMART" id="SM00563">
    <property type="entry name" value="PlsC"/>
    <property type="match status" value="1"/>
</dbReference>
<keyword evidence="2" id="KW-0808">Transferase</keyword>
<dbReference type="Proteomes" id="UP000001935">
    <property type="component" value="Chromosome"/>
</dbReference>
<dbReference type="eggNOG" id="COG0204">
    <property type="taxonomic scope" value="Bacteria"/>
</dbReference>
<dbReference type="GO" id="GO:0016020">
    <property type="term" value="C:membrane"/>
    <property type="evidence" value="ECO:0007669"/>
    <property type="project" value="TreeGrafter"/>
</dbReference>
<reference evidence="2" key="1">
    <citation type="submission" date="2006-01" db="EMBL/GenBank/DDBJ databases">
        <title>Complete sequence of Anaeromyxobacter dehalogenans 2CP-C.</title>
        <authorList>
            <consortium name="US DOE Joint Genome Institute"/>
            <person name="Copeland A."/>
            <person name="Lucas S."/>
            <person name="Lapidus A."/>
            <person name="Barry K."/>
            <person name="Detter J.C."/>
            <person name="Glavina T."/>
            <person name="Hammon N."/>
            <person name="Israni S."/>
            <person name="Pitluck S."/>
            <person name="Brettin T."/>
            <person name="Bruce D."/>
            <person name="Han C."/>
            <person name="Tapia R."/>
            <person name="Gilna P."/>
            <person name="Kiss H."/>
            <person name="Schmutz J."/>
            <person name="Larimer F."/>
            <person name="Land M."/>
            <person name="Kyrpides N."/>
            <person name="Anderson I."/>
            <person name="Sanford R.A."/>
            <person name="Ritalahti K.M."/>
            <person name="Thomas H.S."/>
            <person name="Kirby J.R."/>
            <person name="Zhulin I.B."/>
            <person name="Loeffler F.E."/>
            <person name="Richardson P."/>
        </authorList>
    </citation>
    <scope>NUCLEOTIDE SEQUENCE</scope>
    <source>
        <strain evidence="2">2CP-C</strain>
    </source>
</reference>
<dbReference type="GO" id="GO:0016746">
    <property type="term" value="F:acyltransferase activity"/>
    <property type="evidence" value="ECO:0007669"/>
    <property type="project" value="UniProtKB-KW"/>
</dbReference>
<feature type="domain" description="Phospholipid/glycerol acyltransferase" evidence="1">
    <location>
        <begin position="73"/>
        <end position="192"/>
    </location>
</feature>
<proteinExistence type="predicted"/>
<dbReference type="SUPFAM" id="SSF69593">
    <property type="entry name" value="Glycerol-3-phosphate (1)-acyltransferase"/>
    <property type="match status" value="1"/>
</dbReference>
<name>Q2IIK9_ANADE</name>
<dbReference type="AlphaFoldDB" id="Q2IIK9"/>
<accession>Q2IIK9</accession>
<dbReference type="PANTHER" id="PTHR22753:SF14">
    <property type="entry name" value="MONOACYLGLYCEROL_DIACYLGLYCEROL O-ACYLTRANSFERASE"/>
    <property type="match status" value="1"/>
</dbReference>
<evidence type="ECO:0000259" key="1">
    <source>
        <dbReference type="SMART" id="SM00563"/>
    </source>
</evidence>
<dbReference type="Pfam" id="PF01553">
    <property type="entry name" value="Acyltransferase"/>
    <property type="match status" value="1"/>
</dbReference>
<evidence type="ECO:0000313" key="3">
    <source>
        <dbReference type="Proteomes" id="UP000001935"/>
    </source>
</evidence>
<organism evidence="2 3">
    <name type="scientific">Anaeromyxobacter dehalogenans (strain 2CP-C)</name>
    <dbReference type="NCBI Taxonomy" id="290397"/>
    <lineage>
        <taxon>Bacteria</taxon>
        <taxon>Pseudomonadati</taxon>
        <taxon>Myxococcota</taxon>
        <taxon>Myxococcia</taxon>
        <taxon>Myxococcales</taxon>
        <taxon>Cystobacterineae</taxon>
        <taxon>Anaeromyxobacteraceae</taxon>
        <taxon>Anaeromyxobacter</taxon>
    </lineage>
</organism>